<keyword evidence="3" id="KW-1185">Reference proteome</keyword>
<accession>A0A1Z4GPE2</accession>
<dbReference type="OrthoDB" id="502220at2"/>
<dbReference type="AlphaFoldDB" id="A0A1Z4GPE2"/>
<dbReference type="Proteomes" id="UP000218287">
    <property type="component" value="Chromosome"/>
</dbReference>
<feature type="region of interest" description="Disordered" evidence="1">
    <location>
        <begin position="68"/>
        <end position="89"/>
    </location>
</feature>
<feature type="region of interest" description="Disordered" evidence="1">
    <location>
        <begin position="401"/>
        <end position="426"/>
    </location>
</feature>
<gene>
    <name evidence="2" type="ORF">NIES21_50560</name>
</gene>
<evidence type="ECO:0000256" key="1">
    <source>
        <dbReference type="SAM" id="MobiDB-lite"/>
    </source>
</evidence>
<evidence type="ECO:0000313" key="3">
    <source>
        <dbReference type="Proteomes" id="UP000218287"/>
    </source>
</evidence>
<feature type="compositionally biased region" description="Polar residues" evidence="1">
    <location>
        <begin position="401"/>
        <end position="419"/>
    </location>
</feature>
<name>A0A1Z4GPE2_9CYAN</name>
<reference evidence="2 3" key="1">
    <citation type="submission" date="2017-06" db="EMBL/GenBank/DDBJ databases">
        <title>Genome sequencing of cyanobaciteial culture collection at National Institute for Environmental Studies (NIES).</title>
        <authorList>
            <person name="Hirose Y."/>
            <person name="Shimura Y."/>
            <person name="Fujisawa T."/>
            <person name="Nakamura Y."/>
            <person name="Kawachi M."/>
        </authorList>
    </citation>
    <scope>NUCLEOTIDE SEQUENCE [LARGE SCALE GENOMIC DNA]</scope>
    <source>
        <strain evidence="2 3">NIES-21</strain>
    </source>
</reference>
<organism evidence="2 3">
    <name type="scientific">Anabaenopsis circularis NIES-21</name>
    <dbReference type="NCBI Taxonomy" id="1085406"/>
    <lineage>
        <taxon>Bacteria</taxon>
        <taxon>Bacillati</taxon>
        <taxon>Cyanobacteriota</taxon>
        <taxon>Cyanophyceae</taxon>
        <taxon>Nostocales</taxon>
        <taxon>Nodulariaceae</taxon>
        <taxon>Anabaenopsis</taxon>
    </lineage>
</organism>
<proteinExistence type="predicted"/>
<dbReference type="EMBL" id="AP018174">
    <property type="protein sequence ID" value="BAY19196.1"/>
    <property type="molecule type" value="Genomic_DNA"/>
</dbReference>
<sequence length="532" mass="60731">MSSGSSGRYQSRLFNFVHQQSRRLTQRWEQTFRQVQVTTKWGVEALLYPLYLLLQSAESKVKTLYTKEPQPRLKLQPNYSDRPPETPLTADTPIQRVLEAVQNLPSEEITTTAKTSARWNSVGKWWRKPFKHRPTNNPSLAQSLTISDNYPGSLTSPQQENAFQRYLPAVQGIATNLGDRHLVLVSSSNEILDVLTPQQQTKLRNKIIHEVANYWHTQQVIEAETSSELLPEIHRLLAKLTGENTHNITQLTQGIPTHLLNSRSFLELVDKFVAKLEENAVVPVQQRSQEIIQITQTQFNVFLYGKEQLNSRVNIAVTPDILETQTLHFQALIEAALNYFFGIGRGKKMHSGNSKIPAKGQYLHPRNYKALPQNKKLKNKNKDVAAVPWLSWNDLFSSSPKVADNTVTPTSQQNSTLPSSPYPQKKLTIQQPKVGAGLVKRQKSSRNLIQSQKISGKVANVKQTEASEITQHQSQNHQVEAQPDWIDIKATSIGYEQHFLEKILVWLDNTMLWLEEMLMKTIKFLARLWQSK</sequence>
<evidence type="ECO:0000313" key="2">
    <source>
        <dbReference type="EMBL" id="BAY19196.1"/>
    </source>
</evidence>
<protein>
    <submittedName>
        <fullName evidence="2">Uncharacterized protein</fullName>
    </submittedName>
</protein>